<evidence type="ECO:0000313" key="3">
    <source>
        <dbReference type="Proteomes" id="UP000747399"/>
    </source>
</evidence>
<organism evidence="2 3">
    <name type="scientific">Volvox africanus</name>
    <dbReference type="NCBI Taxonomy" id="51714"/>
    <lineage>
        <taxon>Eukaryota</taxon>
        <taxon>Viridiplantae</taxon>
        <taxon>Chlorophyta</taxon>
        <taxon>core chlorophytes</taxon>
        <taxon>Chlorophyceae</taxon>
        <taxon>CS clade</taxon>
        <taxon>Chlamydomonadales</taxon>
        <taxon>Volvocaceae</taxon>
        <taxon>Volvox</taxon>
    </lineage>
</organism>
<name>A0A8J4BE40_9CHLO</name>
<feature type="compositionally biased region" description="Low complexity" evidence="1">
    <location>
        <begin position="36"/>
        <end position="48"/>
    </location>
</feature>
<reference evidence="2" key="1">
    <citation type="journal article" date="2021" name="Proc. Natl. Acad. Sci. U.S.A.">
        <title>Three genomes in the algal genus Volvox reveal the fate of a haploid sex-determining region after a transition to homothallism.</title>
        <authorList>
            <person name="Yamamoto K."/>
            <person name="Hamaji T."/>
            <person name="Kawai-Toyooka H."/>
            <person name="Matsuzaki R."/>
            <person name="Takahashi F."/>
            <person name="Nishimura Y."/>
            <person name="Kawachi M."/>
            <person name="Noguchi H."/>
            <person name="Minakuchi Y."/>
            <person name="Umen J.G."/>
            <person name="Toyoda A."/>
            <person name="Nozaki H."/>
        </authorList>
    </citation>
    <scope>NUCLEOTIDE SEQUENCE</scope>
    <source>
        <strain evidence="2">NIES-3780</strain>
    </source>
</reference>
<keyword evidence="3" id="KW-1185">Reference proteome</keyword>
<gene>
    <name evidence="2" type="ORF">Vafri_14753</name>
</gene>
<accession>A0A8J4BE40</accession>
<evidence type="ECO:0000313" key="2">
    <source>
        <dbReference type="EMBL" id="GIL60113.1"/>
    </source>
</evidence>
<sequence>MGGPGRQGKARQGTHGGAGCEVCRVPQSRARSSFRPSPQISQLQSQLSEARTENAELLRRLQEWDVGSTVTVLAAQQRAEELQQRLGEQQRQVDEQLGCLDAQKRQLDEQRQRTDEQQQRADELQRLLDEQTRTNAHGEQELQGRLQQLGRELEAANSRVQDLQGQLKEQEQQLADLRTRKEQAAAAVTVLPPPPQQHQHQILLDRARADNALLAQEVQRLRNAAAAEREVHKSVLAAHSQTSAQLEARVKELEAQLSAAPAAAAAVYPPPAAADRAQELLLL</sequence>
<dbReference type="EMBL" id="BNCO01000038">
    <property type="protein sequence ID" value="GIL60113.1"/>
    <property type="molecule type" value="Genomic_DNA"/>
</dbReference>
<protein>
    <submittedName>
        <fullName evidence="2">Uncharacterized protein</fullName>
    </submittedName>
</protein>
<feature type="region of interest" description="Disordered" evidence="1">
    <location>
        <begin position="1"/>
        <end position="48"/>
    </location>
</feature>
<dbReference type="AlphaFoldDB" id="A0A8J4BE40"/>
<evidence type="ECO:0000256" key="1">
    <source>
        <dbReference type="SAM" id="MobiDB-lite"/>
    </source>
</evidence>
<dbReference type="Proteomes" id="UP000747399">
    <property type="component" value="Unassembled WGS sequence"/>
</dbReference>
<comment type="caution">
    <text evidence="2">The sequence shown here is derived from an EMBL/GenBank/DDBJ whole genome shotgun (WGS) entry which is preliminary data.</text>
</comment>
<proteinExistence type="predicted"/>